<feature type="transmembrane region" description="Helical" evidence="1">
    <location>
        <begin position="473"/>
        <end position="493"/>
    </location>
</feature>
<dbReference type="Proteomes" id="UP000053370">
    <property type="component" value="Unassembled WGS sequence"/>
</dbReference>
<organism evidence="3">
    <name type="scientific">Flexilinea flocculi</name>
    <dbReference type="NCBI Taxonomy" id="1678840"/>
    <lineage>
        <taxon>Bacteria</taxon>
        <taxon>Bacillati</taxon>
        <taxon>Chloroflexota</taxon>
        <taxon>Anaerolineae</taxon>
        <taxon>Anaerolineales</taxon>
        <taxon>Anaerolineaceae</taxon>
        <taxon>Flexilinea</taxon>
    </lineage>
</organism>
<feature type="transmembrane region" description="Helical" evidence="1">
    <location>
        <begin position="62"/>
        <end position="81"/>
    </location>
</feature>
<evidence type="ECO:0000313" key="3">
    <source>
        <dbReference type="EMBL" id="GAP41294.1"/>
    </source>
</evidence>
<feature type="transmembrane region" description="Helical" evidence="1">
    <location>
        <begin position="102"/>
        <end position="121"/>
    </location>
</feature>
<keyword evidence="1" id="KW-1133">Transmembrane helix</keyword>
<feature type="transmembrane region" description="Helical" evidence="1">
    <location>
        <begin position="214"/>
        <end position="236"/>
    </location>
</feature>
<name>A0A0S7BTV6_9CHLR</name>
<evidence type="ECO:0000256" key="1">
    <source>
        <dbReference type="SAM" id="Phobius"/>
    </source>
</evidence>
<dbReference type="EMBL" id="DF968181">
    <property type="protein sequence ID" value="GAP41294.1"/>
    <property type="molecule type" value="Genomic_DNA"/>
</dbReference>
<evidence type="ECO:0000259" key="2">
    <source>
        <dbReference type="Pfam" id="PF13231"/>
    </source>
</evidence>
<feature type="transmembrane region" description="Helical" evidence="1">
    <location>
        <begin position="659"/>
        <end position="681"/>
    </location>
</feature>
<feature type="transmembrane region" description="Helical" evidence="1">
    <location>
        <begin position="340"/>
        <end position="361"/>
    </location>
</feature>
<dbReference type="AlphaFoldDB" id="A0A0S7BTV6"/>
<sequence length="870" mass="99912">MPGIKKDSISESKSFMMIPNQIKNKWILFWLLTGIEGVIFGFSMFLLPSESSVPSIFGLSKYRFILFVIVLSLSGVCFFFSSLLYKQNPDLKLSDENKILRFSFWASVIAIMITISVFLIIQSPIGKIPLIRSIFDRFLPIFRWMGLYSMQMFILLFWRYKRMNTSRFYFPARKAMIITVAFFILSLSFLWIALKFGFGLNIISGTFYRQGVSLLEGQVILPVFFVFLSVLVGAGLQKRIIFAEKRRNQFAIIIEIMIPLCIWFIAALLWIRTPFEGRSYFLPALRQPNYNFYPSSDAENYDLLAQSILIGNGFRNGMTVVRPLYIAFLSLLHCIAQNDYMFLTNLQIIILALFPMMIYLIGKNIHHPLSGLLAAIWCIWREKESIRITPFVQVSNSRLLMSDLPMALIISFTVYAAIKWFQSDNRKLFFSLITGGCCGVGVLIRTQSAILIPAILLLSLFNKITSKQSSKSFFKETVLFVLGICFIILPWNIHSQLFPNTTVDHSSSEINYLYRLYEGSINQTPRFDNDFENEIVKGSFINIILNYPKQILSSIFSHFVNNEVSTLLVMPARETNADSIKSWFHDPTLFWYRESSKGVLSENGILISVYCLIICLGLGFATVKSGLSGLMPLGIHIFYNIGTSFAMNSGFRFLLPVDWIGYFYFAIGIVGIFYLLLGLYFENLRDSLKRLMKIASDTRHEHFSKKTIVFLMVPFLLFGFILPFLDRFIPYRYDDATLKIQQLDLKERGISYLQQNLPNQPIAEMINEGKLKIIEGSAVYPRYYPANEGDSGASSSIKREAGYGRMVWMMINQRVNTISLPVYRSTAVYPIQDPMDVVVIGEQKKDYFHAWIIIGKAAEQTVIWKSSFLR</sequence>
<feature type="transmembrane region" description="Helical" evidence="1">
    <location>
        <begin position="26"/>
        <end position="47"/>
    </location>
</feature>
<feature type="transmembrane region" description="Helical" evidence="1">
    <location>
        <begin position="428"/>
        <end position="461"/>
    </location>
</feature>
<feature type="transmembrane region" description="Helical" evidence="1">
    <location>
        <begin position="630"/>
        <end position="647"/>
    </location>
</feature>
<feature type="transmembrane region" description="Helical" evidence="1">
    <location>
        <begin position="172"/>
        <end position="194"/>
    </location>
</feature>
<feature type="transmembrane region" description="Helical" evidence="1">
    <location>
        <begin position="605"/>
        <end position="623"/>
    </location>
</feature>
<evidence type="ECO:0000313" key="4">
    <source>
        <dbReference type="Proteomes" id="UP000053370"/>
    </source>
</evidence>
<gene>
    <name evidence="3" type="ORF">ATC1_131279</name>
</gene>
<keyword evidence="1" id="KW-0812">Transmembrane</keyword>
<feature type="domain" description="Glycosyltransferase RgtA/B/C/D-like" evidence="2">
    <location>
        <begin position="323"/>
        <end position="491"/>
    </location>
</feature>
<keyword evidence="4" id="KW-1185">Reference proteome</keyword>
<feature type="transmembrane region" description="Helical" evidence="1">
    <location>
        <begin position="248"/>
        <end position="271"/>
    </location>
</feature>
<feature type="transmembrane region" description="Helical" evidence="1">
    <location>
        <begin position="708"/>
        <end position="725"/>
    </location>
</feature>
<feature type="transmembrane region" description="Helical" evidence="1">
    <location>
        <begin position="404"/>
        <end position="422"/>
    </location>
</feature>
<protein>
    <recommendedName>
        <fullName evidence="2">Glycosyltransferase RgtA/B/C/D-like domain-containing protein</fullName>
    </recommendedName>
</protein>
<accession>A0A0S7BTV6</accession>
<dbReference type="STRING" id="1678840.ATC1_131279"/>
<dbReference type="InterPro" id="IPR038731">
    <property type="entry name" value="RgtA/B/C-like"/>
</dbReference>
<reference evidence="3" key="1">
    <citation type="journal article" date="2015" name="Genome Announc.">
        <title>Draft Genome Sequence of Anaerolineae Strain TC1, a Novel Isolate from a Methanogenic Wastewater Treatment System.</title>
        <authorList>
            <person name="Matsuura N."/>
            <person name="Tourlousse D.M."/>
            <person name="Sun L."/>
            <person name="Toyonaga M."/>
            <person name="Kuroda K."/>
            <person name="Ohashi A."/>
            <person name="Cruz R."/>
            <person name="Yamaguchi T."/>
            <person name="Sekiguchi Y."/>
        </authorList>
    </citation>
    <scope>NUCLEOTIDE SEQUENCE [LARGE SCALE GENOMIC DNA]</scope>
    <source>
        <strain evidence="3">TC1</strain>
    </source>
</reference>
<dbReference type="Pfam" id="PF13231">
    <property type="entry name" value="PMT_2"/>
    <property type="match status" value="1"/>
</dbReference>
<keyword evidence="1" id="KW-0472">Membrane</keyword>
<proteinExistence type="predicted"/>
<feature type="transmembrane region" description="Helical" evidence="1">
    <location>
        <begin position="141"/>
        <end position="160"/>
    </location>
</feature>